<dbReference type="Proteomes" id="UP000238949">
    <property type="component" value="Unassembled WGS sequence"/>
</dbReference>
<dbReference type="SUPFAM" id="SSF52972">
    <property type="entry name" value="ITPase-like"/>
    <property type="match status" value="1"/>
</dbReference>
<name>A0A2S9VDL5_9ALTE</name>
<evidence type="ECO:0000256" key="3">
    <source>
        <dbReference type="ARBA" id="ARBA00023080"/>
    </source>
</evidence>
<dbReference type="GO" id="GO:0009117">
    <property type="term" value="P:nucleotide metabolic process"/>
    <property type="evidence" value="ECO:0007669"/>
    <property type="project" value="UniProtKB-KW"/>
</dbReference>
<evidence type="ECO:0000313" key="5">
    <source>
        <dbReference type="EMBL" id="PRO74547.1"/>
    </source>
</evidence>
<protein>
    <recommendedName>
        <fullName evidence="4">dTTP/UTP pyrophosphatase</fullName>
        <shortName evidence="4">dTTPase/UTPase</shortName>
        <ecNumber evidence="4">3.6.1.9</ecNumber>
    </recommendedName>
    <alternativeName>
        <fullName evidence="4">Nucleoside triphosphate pyrophosphatase</fullName>
    </alternativeName>
    <alternativeName>
        <fullName evidence="4">Nucleotide pyrophosphatase</fullName>
        <shortName evidence="4">Nucleotide PPase</shortName>
    </alternativeName>
</protein>
<dbReference type="PIRSF" id="PIRSF006305">
    <property type="entry name" value="Maf"/>
    <property type="match status" value="1"/>
</dbReference>
<dbReference type="CDD" id="cd00555">
    <property type="entry name" value="Maf"/>
    <property type="match status" value="1"/>
</dbReference>
<dbReference type="InterPro" id="IPR029001">
    <property type="entry name" value="ITPase-like_fam"/>
</dbReference>
<dbReference type="PANTHER" id="PTHR43213">
    <property type="entry name" value="BIFUNCTIONAL DTTP/UTP PYROPHOSPHATASE/METHYLTRANSFERASE PROTEIN-RELATED"/>
    <property type="match status" value="1"/>
</dbReference>
<keyword evidence="3 4" id="KW-0546">Nucleotide metabolism</keyword>
<dbReference type="NCBIfam" id="TIGR00172">
    <property type="entry name" value="maf"/>
    <property type="match status" value="1"/>
</dbReference>
<comment type="similarity">
    <text evidence="4">Belongs to the Maf family. YhdE subfamily.</text>
</comment>
<dbReference type="Gene3D" id="3.90.950.10">
    <property type="match status" value="1"/>
</dbReference>
<comment type="catalytic activity">
    <reaction evidence="4">
        <text>dTTP + H2O = dTMP + diphosphate + H(+)</text>
        <dbReference type="Rhea" id="RHEA:28534"/>
        <dbReference type="ChEBI" id="CHEBI:15377"/>
        <dbReference type="ChEBI" id="CHEBI:15378"/>
        <dbReference type="ChEBI" id="CHEBI:33019"/>
        <dbReference type="ChEBI" id="CHEBI:37568"/>
        <dbReference type="ChEBI" id="CHEBI:63528"/>
        <dbReference type="EC" id="3.6.1.9"/>
    </reaction>
</comment>
<feature type="site" description="Important for substrate specificity" evidence="4">
    <location>
        <position position="158"/>
    </location>
</feature>
<dbReference type="EC" id="3.6.1.9" evidence="4"/>
<keyword evidence="6" id="KW-1185">Reference proteome</keyword>
<dbReference type="PANTHER" id="PTHR43213:SF5">
    <property type="entry name" value="BIFUNCTIONAL DTTP_UTP PYROPHOSPHATASE_METHYLTRANSFERASE PROTEIN-RELATED"/>
    <property type="match status" value="1"/>
</dbReference>
<dbReference type="GO" id="GO:0005737">
    <property type="term" value="C:cytoplasm"/>
    <property type="evidence" value="ECO:0007669"/>
    <property type="project" value="UniProtKB-SubCell"/>
</dbReference>
<comment type="catalytic activity">
    <reaction evidence="4">
        <text>UTP + H2O = UMP + diphosphate + H(+)</text>
        <dbReference type="Rhea" id="RHEA:29395"/>
        <dbReference type="ChEBI" id="CHEBI:15377"/>
        <dbReference type="ChEBI" id="CHEBI:15378"/>
        <dbReference type="ChEBI" id="CHEBI:33019"/>
        <dbReference type="ChEBI" id="CHEBI:46398"/>
        <dbReference type="ChEBI" id="CHEBI:57865"/>
        <dbReference type="EC" id="3.6.1.9"/>
    </reaction>
</comment>
<evidence type="ECO:0000256" key="1">
    <source>
        <dbReference type="ARBA" id="ARBA00001968"/>
    </source>
</evidence>
<feature type="site" description="Important for substrate specificity" evidence="4">
    <location>
        <position position="76"/>
    </location>
</feature>
<feature type="site" description="Important for substrate specificity" evidence="4">
    <location>
        <position position="15"/>
    </location>
</feature>
<sequence>MNQLRKLVLASASPRRAELLTQIGVKFSVMPADLDESPLAGEQPEALVKRLAAEKAKAAAQVHKDTEGCVVLASDTVVVLDNQALGKPNDFADAAAMLGALSDRTHQVMTAVSLLDGTRQKTICVTTQVHFGPLSATQIARYWATGEPADKAGAYGIQGIAGQFVKSIEGSYSAVVGLPLYETVQLLQEFGVIE</sequence>
<reference evidence="6" key="1">
    <citation type="journal article" date="2020" name="Int. J. Syst. Evol. Microbiol.">
        <title>Alteromonas alba sp. nov., a marine bacterium isolated from the seawater of the West Pacific Ocean.</title>
        <authorList>
            <person name="Sun C."/>
            <person name="Wu Y.-H."/>
            <person name="Xamxidin M."/>
            <person name="Cheng H."/>
            <person name="Xu X.-W."/>
        </authorList>
    </citation>
    <scope>NUCLEOTIDE SEQUENCE [LARGE SCALE GENOMIC DNA]</scope>
    <source>
        <strain evidence="6">190</strain>
    </source>
</reference>
<comment type="cofactor">
    <cofactor evidence="1 4">
        <name>a divalent metal cation</name>
        <dbReference type="ChEBI" id="CHEBI:60240"/>
    </cofactor>
</comment>
<organism evidence="5 6">
    <name type="scientific">Alteromonas alba</name>
    <dbReference type="NCBI Taxonomy" id="2079529"/>
    <lineage>
        <taxon>Bacteria</taxon>
        <taxon>Pseudomonadati</taxon>
        <taxon>Pseudomonadota</taxon>
        <taxon>Gammaproteobacteria</taxon>
        <taxon>Alteromonadales</taxon>
        <taxon>Alteromonadaceae</taxon>
        <taxon>Alteromonas/Salinimonas group</taxon>
        <taxon>Alteromonas</taxon>
    </lineage>
</organism>
<evidence type="ECO:0000313" key="6">
    <source>
        <dbReference type="Proteomes" id="UP000238949"/>
    </source>
</evidence>
<dbReference type="Pfam" id="PF02545">
    <property type="entry name" value="Maf"/>
    <property type="match status" value="1"/>
</dbReference>
<gene>
    <name evidence="5" type="ORF">C6Y40_05405</name>
</gene>
<evidence type="ECO:0000256" key="4">
    <source>
        <dbReference type="HAMAP-Rule" id="MF_00528"/>
    </source>
</evidence>
<keyword evidence="4" id="KW-0963">Cytoplasm</keyword>
<accession>A0A2S9VDL5</accession>
<dbReference type="AlphaFoldDB" id="A0A2S9VDL5"/>
<comment type="function">
    <text evidence="4">Nucleoside triphosphate pyrophosphatase that hydrolyzes dTTP and UTP. May have a dual role in cell division arrest and in preventing the incorporation of modified nucleotides into cellular nucleic acids.</text>
</comment>
<dbReference type="OrthoDB" id="9807767at2"/>
<keyword evidence="2 4" id="KW-0378">Hydrolase</keyword>
<dbReference type="EMBL" id="PVNP01000047">
    <property type="protein sequence ID" value="PRO74547.1"/>
    <property type="molecule type" value="Genomic_DNA"/>
</dbReference>
<comment type="subcellular location">
    <subcellularLocation>
        <location evidence="4">Cytoplasm</location>
    </subcellularLocation>
</comment>
<dbReference type="RefSeq" id="WP_105933699.1">
    <property type="nucleotide sequence ID" value="NZ_PVNP01000047.1"/>
</dbReference>
<dbReference type="GO" id="GO:0036218">
    <property type="term" value="F:dTTP diphosphatase activity"/>
    <property type="evidence" value="ECO:0007669"/>
    <property type="project" value="RHEA"/>
</dbReference>
<evidence type="ECO:0000256" key="2">
    <source>
        <dbReference type="ARBA" id="ARBA00022801"/>
    </source>
</evidence>
<feature type="active site" description="Proton acceptor" evidence="4">
    <location>
        <position position="75"/>
    </location>
</feature>
<dbReference type="HAMAP" id="MF_00528">
    <property type="entry name" value="Maf"/>
    <property type="match status" value="1"/>
</dbReference>
<dbReference type="GO" id="GO:0036221">
    <property type="term" value="F:UTP diphosphatase activity"/>
    <property type="evidence" value="ECO:0007669"/>
    <property type="project" value="RHEA"/>
</dbReference>
<comment type="caution">
    <text evidence="5">The sequence shown here is derived from an EMBL/GenBank/DDBJ whole genome shotgun (WGS) entry which is preliminary data.</text>
</comment>
<proteinExistence type="inferred from homology"/>
<dbReference type="InterPro" id="IPR003697">
    <property type="entry name" value="Maf-like"/>
</dbReference>
<comment type="caution">
    <text evidence="4">Lacks conserved residue(s) required for the propagation of feature annotation.</text>
</comment>